<dbReference type="OrthoDB" id="5818554at2759"/>
<comment type="similarity">
    <text evidence="1">Belongs to the TfdA dioxygenase family.</text>
</comment>
<dbReference type="Pfam" id="PF02668">
    <property type="entry name" value="TauD"/>
    <property type="match status" value="1"/>
</dbReference>
<dbReference type="InterPro" id="IPR003819">
    <property type="entry name" value="TauD/TfdA-like"/>
</dbReference>
<evidence type="ECO:0000259" key="6">
    <source>
        <dbReference type="Pfam" id="PF02668"/>
    </source>
</evidence>
<keyword evidence="5" id="KW-0408">Iron</keyword>
<evidence type="ECO:0000256" key="2">
    <source>
        <dbReference type="ARBA" id="ARBA00022723"/>
    </source>
</evidence>
<keyword evidence="4" id="KW-0560">Oxidoreductase</keyword>
<accession>A0A8E2EP00</accession>
<organism evidence="7 8">
    <name type="scientific">Glonium stellatum</name>
    <dbReference type="NCBI Taxonomy" id="574774"/>
    <lineage>
        <taxon>Eukaryota</taxon>
        <taxon>Fungi</taxon>
        <taxon>Dikarya</taxon>
        <taxon>Ascomycota</taxon>
        <taxon>Pezizomycotina</taxon>
        <taxon>Dothideomycetes</taxon>
        <taxon>Pleosporomycetidae</taxon>
        <taxon>Gloniales</taxon>
        <taxon>Gloniaceae</taxon>
        <taxon>Glonium</taxon>
    </lineage>
</organism>
<feature type="domain" description="TauD/TfdA-like" evidence="6">
    <location>
        <begin position="9"/>
        <end position="293"/>
    </location>
</feature>
<dbReference type="InterPro" id="IPR042098">
    <property type="entry name" value="TauD-like_sf"/>
</dbReference>
<name>A0A8E2EP00_9PEZI</name>
<dbReference type="AlphaFoldDB" id="A0A8E2EP00"/>
<protein>
    <submittedName>
        <fullName evidence="7">Taurine catabolism dioxygenase</fullName>
    </submittedName>
</protein>
<reference evidence="7 8" key="1">
    <citation type="journal article" date="2016" name="Nat. Commun.">
        <title>Ectomycorrhizal ecology is imprinted in the genome of the dominant symbiotic fungus Cenococcum geophilum.</title>
        <authorList>
            <consortium name="DOE Joint Genome Institute"/>
            <person name="Peter M."/>
            <person name="Kohler A."/>
            <person name="Ohm R.A."/>
            <person name="Kuo A."/>
            <person name="Krutzmann J."/>
            <person name="Morin E."/>
            <person name="Arend M."/>
            <person name="Barry K.W."/>
            <person name="Binder M."/>
            <person name="Choi C."/>
            <person name="Clum A."/>
            <person name="Copeland A."/>
            <person name="Grisel N."/>
            <person name="Haridas S."/>
            <person name="Kipfer T."/>
            <person name="LaButti K."/>
            <person name="Lindquist E."/>
            <person name="Lipzen A."/>
            <person name="Maire R."/>
            <person name="Meier B."/>
            <person name="Mihaltcheva S."/>
            <person name="Molinier V."/>
            <person name="Murat C."/>
            <person name="Poggeler S."/>
            <person name="Quandt C.A."/>
            <person name="Sperisen C."/>
            <person name="Tritt A."/>
            <person name="Tisserant E."/>
            <person name="Crous P.W."/>
            <person name="Henrissat B."/>
            <person name="Nehls U."/>
            <person name="Egli S."/>
            <person name="Spatafora J.W."/>
            <person name="Grigoriev I.V."/>
            <person name="Martin F.M."/>
        </authorList>
    </citation>
    <scope>NUCLEOTIDE SEQUENCE [LARGE SCALE GENOMIC DNA]</scope>
    <source>
        <strain evidence="7 8">CBS 207.34</strain>
    </source>
</reference>
<dbReference type="Gene3D" id="3.60.130.10">
    <property type="entry name" value="Clavaminate synthase-like"/>
    <property type="match status" value="1"/>
</dbReference>
<evidence type="ECO:0000256" key="3">
    <source>
        <dbReference type="ARBA" id="ARBA00022964"/>
    </source>
</evidence>
<sequence length="315" mass="35454">METPQTLTFSPLHPTFGAECNGVDFGSPIPPATISKIRSALAKYGVLVFRRAQLDDARHVAFARQLGELDDSIPYLKAGRKHRLAPYTELFDVSNLDDDGNVVSTDSLRWQLGLGNGLFHCDSSFNPRRAGYSVLRAHELPPKGTGGATAFADTRTAYDDLDAETKEKIKDYVVCHSLWHSRRLAAPDCEFLKSMDPEKHFMGRHNLVQIHEASGRTNLYIAHHAHHIEGLDPRESKKMIRYLLGHASKPEYTFEINWENNGDIIIWDNTCVMHKVCKGSFEGRYARDMRRATVHDSSSTAWGLNEKSDFRAGMP</sequence>
<dbReference type="GO" id="GO:0051213">
    <property type="term" value="F:dioxygenase activity"/>
    <property type="evidence" value="ECO:0007669"/>
    <property type="project" value="UniProtKB-KW"/>
</dbReference>
<keyword evidence="3 7" id="KW-0223">Dioxygenase</keyword>
<dbReference type="EMBL" id="KV750981">
    <property type="protein sequence ID" value="OCL02247.1"/>
    <property type="molecule type" value="Genomic_DNA"/>
</dbReference>
<dbReference type="PANTHER" id="PTHR43779">
    <property type="entry name" value="DIOXYGENASE RV0097-RELATED"/>
    <property type="match status" value="1"/>
</dbReference>
<dbReference type="SUPFAM" id="SSF51197">
    <property type="entry name" value="Clavaminate synthase-like"/>
    <property type="match status" value="1"/>
</dbReference>
<evidence type="ECO:0000256" key="4">
    <source>
        <dbReference type="ARBA" id="ARBA00023002"/>
    </source>
</evidence>
<evidence type="ECO:0000256" key="5">
    <source>
        <dbReference type="ARBA" id="ARBA00023004"/>
    </source>
</evidence>
<dbReference type="PANTHER" id="PTHR43779:SF3">
    <property type="entry name" value="(3R)-3-[(CARBOXYMETHYL)AMINO]FATTY ACID OXYGENASE_DECARBOXYLASE"/>
    <property type="match status" value="1"/>
</dbReference>
<evidence type="ECO:0000313" key="8">
    <source>
        <dbReference type="Proteomes" id="UP000250140"/>
    </source>
</evidence>
<keyword evidence="2" id="KW-0479">Metal-binding</keyword>
<evidence type="ECO:0000256" key="1">
    <source>
        <dbReference type="ARBA" id="ARBA00005896"/>
    </source>
</evidence>
<evidence type="ECO:0000313" key="7">
    <source>
        <dbReference type="EMBL" id="OCL02247.1"/>
    </source>
</evidence>
<keyword evidence="8" id="KW-1185">Reference proteome</keyword>
<proteinExistence type="inferred from homology"/>
<dbReference type="Proteomes" id="UP000250140">
    <property type="component" value="Unassembled WGS sequence"/>
</dbReference>
<gene>
    <name evidence="7" type="ORF">AOQ84DRAFT_305064</name>
</gene>
<dbReference type="InterPro" id="IPR051178">
    <property type="entry name" value="TfdA_dioxygenase"/>
</dbReference>
<dbReference type="GO" id="GO:0046872">
    <property type="term" value="F:metal ion binding"/>
    <property type="evidence" value="ECO:0007669"/>
    <property type="project" value="UniProtKB-KW"/>
</dbReference>